<accession>Q4CSA6</accession>
<name>Q4CSA6_TRYCC</name>
<evidence type="ECO:0000313" key="4">
    <source>
        <dbReference type="Proteomes" id="UP000002296"/>
    </source>
</evidence>
<dbReference type="GeneID" id="3534624"/>
<organism evidence="3 4">
    <name type="scientific">Trypanosoma cruzi (strain CL Brener)</name>
    <dbReference type="NCBI Taxonomy" id="353153"/>
    <lineage>
        <taxon>Eukaryota</taxon>
        <taxon>Discoba</taxon>
        <taxon>Euglenozoa</taxon>
        <taxon>Kinetoplastea</taxon>
        <taxon>Metakinetoplastina</taxon>
        <taxon>Trypanosomatida</taxon>
        <taxon>Trypanosomatidae</taxon>
        <taxon>Trypanosoma</taxon>
        <taxon>Schizotrypanum</taxon>
    </lineage>
</organism>
<dbReference type="PaxDb" id="353153-Q4CSA6"/>
<gene>
    <name evidence="3" type="ORF">Tc00.1047053508953.19</name>
</gene>
<feature type="transmembrane region" description="Helical" evidence="2">
    <location>
        <begin position="12"/>
        <end position="32"/>
    </location>
</feature>
<dbReference type="Proteomes" id="UP000002296">
    <property type="component" value="Unassembled WGS sequence"/>
</dbReference>
<proteinExistence type="predicted"/>
<comment type="caution">
    <text evidence="3">The sequence shown here is derived from an EMBL/GenBank/DDBJ whole genome shotgun (WGS) entry which is preliminary data.</text>
</comment>
<keyword evidence="2" id="KW-0812">Transmembrane</keyword>
<feature type="compositionally biased region" description="Basic and acidic residues" evidence="1">
    <location>
        <begin position="360"/>
        <end position="374"/>
    </location>
</feature>
<dbReference type="OMA" id="HIQARME"/>
<keyword evidence="2" id="KW-0472">Membrane</keyword>
<dbReference type="KEGG" id="tcr:508953.19"/>
<feature type="transmembrane region" description="Helical" evidence="2">
    <location>
        <begin position="44"/>
        <end position="67"/>
    </location>
</feature>
<keyword evidence="2" id="KW-1133">Transmembrane helix</keyword>
<feature type="region of interest" description="Disordered" evidence="1">
    <location>
        <begin position="349"/>
        <end position="374"/>
    </location>
</feature>
<dbReference type="AlphaFoldDB" id="Q4CSA6"/>
<feature type="transmembrane region" description="Helical" evidence="2">
    <location>
        <begin position="404"/>
        <end position="426"/>
    </location>
</feature>
<evidence type="ECO:0000313" key="3">
    <source>
        <dbReference type="EMBL" id="EAN83158.1"/>
    </source>
</evidence>
<sequence length="445" mass="49696">MSGSGWLGPSHTAVYFFYFFSDYQTLSIYFCVYNALISNCITYVCLNLLLSTSVLPFFFFFFFFVVIKAAEVNEKEMVVHEIAAQPASEVADVARSLAVKGDRVEAVYIAHEILEENLAKLPVMIAETRKPTSSYLDPWKSISETMESLCQDVELCLQLFSVGANIQRFKGLRTVASLYDQKKPAADRLRGFFLIVSLSFTVDDAVTPMPARILLKFAQVICIFDAIQAAEWLSVGVQNMLDAGRLSQLSESFLASRSLICISVFGGKKTAPGCGKAKGTKASLMTAILTLLIRCRADAGVKRMEVHEREHDLRGFLEDDKLKSLLHFESVCATAMAEKKQRIQEKMARRTANKRATAATKKDGVDSKEMNADAHGDSTSYRRYLHSSLEYFLGSEWRQRPSRIVLFVAGVILLLLMIRQVASIVARGLRKMKSLPHGARKTLTL</sequence>
<protein>
    <recommendedName>
        <fullName evidence="5">Transmembrane protein</fullName>
    </recommendedName>
</protein>
<dbReference type="InParanoid" id="Q4CSA6"/>
<reference evidence="3 4" key="1">
    <citation type="journal article" date="2005" name="Science">
        <title>The genome sequence of Trypanosoma cruzi, etiologic agent of Chagas disease.</title>
        <authorList>
            <person name="El-Sayed N.M."/>
            <person name="Myler P.J."/>
            <person name="Bartholomeu D.C."/>
            <person name="Nilsson D."/>
            <person name="Aggarwal G."/>
            <person name="Tran A.N."/>
            <person name="Ghedin E."/>
            <person name="Worthey E.A."/>
            <person name="Delcher A.L."/>
            <person name="Blandin G."/>
            <person name="Westenberger S.J."/>
            <person name="Caler E."/>
            <person name="Cerqueira G.C."/>
            <person name="Branche C."/>
            <person name="Haas B."/>
            <person name="Anupama A."/>
            <person name="Arner E."/>
            <person name="Aslund L."/>
            <person name="Attipoe P."/>
            <person name="Bontempi E."/>
            <person name="Bringaud F."/>
            <person name="Burton P."/>
            <person name="Cadag E."/>
            <person name="Campbell D.A."/>
            <person name="Carrington M."/>
            <person name="Crabtree J."/>
            <person name="Darban H."/>
            <person name="da Silveira J.F."/>
            <person name="de Jong P."/>
            <person name="Edwards K."/>
            <person name="Englund P.T."/>
            <person name="Fazelina G."/>
            <person name="Feldblyum T."/>
            <person name="Ferella M."/>
            <person name="Frasch A.C."/>
            <person name="Gull K."/>
            <person name="Horn D."/>
            <person name="Hou L."/>
            <person name="Huang Y."/>
            <person name="Kindlund E."/>
            <person name="Klingbeil M."/>
            <person name="Kluge S."/>
            <person name="Koo H."/>
            <person name="Lacerda D."/>
            <person name="Levin M.J."/>
            <person name="Lorenzi H."/>
            <person name="Louie T."/>
            <person name="Machado C.R."/>
            <person name="McCulloch R."/>
            <person name="McKenna A."/>
            <person name="Mizuno Y."/>
            <person name="Mottram J.C."/>
            <person name="Nelson S."/>
            <person name="Ochaya S."/>
            <person name="Osoegawa K."/>
            <person name="Pai G."/>
            <person name="Parsons M."/>
            <person name="Pentony M."/>
            <person name="Pettersson U."/>
            <person name="Pop M."/>
            <person name="Ramirez J.L."/>
            <person name="Rinta J."/>
            <person name="Robertson L."/>
            <person name="Salzberg S.L."/>
            <person name="Sanchez D.O."/>
            <person name="Seyler A."/>
            <person name="Sharma R."/>
            <person name="Shetty J."/>
            <person name="Simpson A.J."/>
            <person name="Sisk E."/>
            <person name="Tammi M.T."/>
            <person name="Tarleton R."/>
            <person name="Teixeira S."/>
            <person name="Van Aken S."/>
            <person name="Vogt C."/>
            <person name="Ward P.N."/>
            <person name="Wickstead B."/>
            <person name="Wortman J."/>
            <person name="White O."/>
            <person name="Fraser C.M."/>
            <person name="Stuart K.D."/>
            <person name="Andersson B."/>
        </authorList>
    </citation>
    <scope>NUCLEOTIDE SEQUENCE [LARGE SCALE GENOMIC DNA]</scope>
    <source>
        <strain evidence="3 4">CL Brener</strain>
    </source>
</reference>
<keyword evidence="4" id="KW-1185">Reference proteome</keyword>
<dbReference type="EMBL" id="AAHK01002157">
    <property type="protein sequence ID" value="EAN83158.1"/>
    <property type="molecule type" value="Genomic_DNA"/>
</dbReference>
<evidence type="ECO:0008006" key="5">
    <source>
        <dbReference type="Google" id="ProtNLM"/>
    </source>
</evidence>
<evidence type="ECO:0000256" key="2">
    <source>
        <dbReference type="SAM" id="Phobius"/>
    </source>
</evidence>
<evidence type="ECO:0000256" key="1">
    <source>
        <dbReference type="SAM" id="MobiDB-lite"/>
    </source>
</evidence>
<dbReference type="RefSeq" id="XP_805009.1">
    <property type="nucleotide sequence ID" value="XM_799916.1"/>
</dbReference>